<dbReference type="Proteomes" id="UP000707206">
    <property type="component" value="Unassembled WGS sequence"/>
</dbReference>
<reference evidence="3" key="2">
    <citation type="submission" date="2020-03" db="EMBL/GenBank/DDBJ databases">
        <title>Flavobacteriaceae bacterium strain TP-CH-4, a member of the family Flavobacteriaceae isolated from a deep-sea seamount.</title>
        <authorList>
            <person name="Zhang D.-C."/>
        </authorList>
    </citation>
    <scope>NUCLEOTIDE SEQUENCE</scope>
    <source>
        <strain evidence="3">TP-CH-4</strain>
    </source>
</reference>
<evidence type="ECO:0000259" key="2">
    <source>
        <dbReference type="Pfam" id="PF07593"/>
    </source>
</evidence>
<dbReference type="Pfam" id="PF07593">
    <property type="entry name" value="UnbV_ASPIC"/>
    <property type="match status" value="1"/>
</dbReference>
<evidence type="ECO:0000313" key="4">
    <source>
        <dbReference type="Proteomes" id="UP000707206"/>
    </source>
</evidence>
<keyword evidence="4" id="KW-1185">Reference proteome</keyword>
<proteinExistence type="predicted"/>
<dbReference type="SUPFAM" id="SSF69318">
    <property type="entry name" value="Integrin alpha N-terminal domain"/>
    <property type="match status" value="3"/>
</dbReference>
<dbReference type="InterPro" id="IPR027039">
    <property type="entry name" value="Crtac1"/>
</dbReference>
<dbReference type="PANTHER" id="PTHR16026">
    <property type="entry name" value="CARTILAGE ACIDIC PROTEIN 1"/>
    <property type="match status" value="1"/>
</dbReference>
<dbReference type="Gene3D" id="2.130.10.130">
    <property type="entry name" value="Integrin alpha, N-terminal"/>
    <property type="match status" value="3"/>
</dbReference>
<dbReference type="Pfam" id="PF13517">
    <property type="entry name" value="FG-GAP_3"/>
    <property type="match status" value="4"/>
</dbReference>
<dbReference type="RefSeq" id="WP_152572746.1">
    <property type="nucleotide sequence ID" value="NZ_VIKU02000001.1"/>
</dbReference>
<dbReference type="PANTHER" id="PTHR16026:SF0">
    <property type="entry name" value="CARTILAGE ACIDIC PROTEIN 1"/>
    <property type="match status" value="1"/>
</dbReference>
<accession>A0A967ECG9</accession>
<evidence type="ECO:0000313" key="3">
    <source>
        <dbReference type="EMBL" id="NHF58248.1"/>
    </source>
</evidence>
<dbReference type="InterPro" id="IPR011519">
    <property type="entry name" value="UnbV_ASPIC"/>
</dbReference>
<feature type="domain" description="ASPIC/UnbV" evidence="2">
    <location>
        <begin position="539"/>
        <end position="603"/>
    </location>
</feature>
<dbReference type="AlphaFoldDB" id="A0A967ECG9"/>
<gene>
    <name evidence="3" type="ORF">FK220_002765</name>
</gene>
<organism evidence="3 4">
    <name type="scientific">Pelagihabitans pacificus</name>
    <dbReference type="NCBI Taxonomy" id="2696054"/>
    <lineage>
        <taxon>Bacteria</taxon>
        <taxon>Pseudomonadati</taxon>
        <taxon>Bacteroidota</taxon>
        <taxon>Flavobacteriia</taxon>
        <taxon>Flavobacteriales</taxon>
        <taxon>Flavobacteriaceae</taxon>
        <taxon>Pelagihabitans</taxon>
    </lineage>
</organism>
<reference evidence="3" key="1">
    <citation type="submission" date="2019-07" db="EMBL/GenBank/DDBJ databases">
        <authorList>
            <person name="De-Chao Zhang Q."/>
        </authorList>
    </citation>
    <scope>NUCLEOTIDE SEQUENCE</scope>
    <source>
        <strain evidence="3">TP-CH-4</strain>
    </source>
</reference>
<comment type="caution">
    <text evidence="3">The sequence shown here is derived from an EMBL/GenBank/DDBJ whole genome shotgun (WGS) entry which is preliminary data.</text>
</comment>
<dbReference type="InterPro" id="IPR013517">
    <property type="entry name" value="FG-GAP"/>
</dbReference>
<dbReference type="InterPro" id="IPR028994">
    <property type="entry name" value="Integrin_alpha_N"/>
</dbReference>
<name>A0A967ECG9_9FLAO</name>
<protein>
    <submittedName>
        <fullName evidence="3">VCBS repeat-containing protein</fullName>
    </submittedName>
</protein>
<dbReference type="PROSITE" id="PS51257">
    <property type="entry name" value="PROKAR_LIPOPROTEIN"/>
    <property type="match status" value="1"/>
</dbReference>
<evidence type="ECO:0000256" key="1">
    <source>
        <dbReference type="ARBA" id="ARBA00022729"/>
    </source>
</evidence>
<keyword evidence="1" id="KW-0732">Signal</keyword>
<sequence length="1115" mass="125988">MRFLKIFLCFLTVFIGCKDANESEPGLTADSEVPTEQRAKIFEKTSPNETGLVFENRITENLETLDNLFSFDYFYNGAGVGIEDLNNDGLLDVFLCGNQVANKLFLNEGGLRFKDVSETARINSGKKWANGVTFVDINNDGFKDIYVSQGGPNTRFNRKNLLFINNGDLTFEEKAEEYGLADLGISTQSVFFDYDKDGDLDCLVMNENELYGLDPISLYNTIGNDQEKIYFNSSHLYQNEGGKFVDVTEKAGLQRPFFGLGLCVSDINNDGWLDIYMASDYYIPDVLFTNNGDGTFTDRIKDYTQHTSFFGMGMDIADVNNDGLQDIFVLDMSSSDHVRSKTLMASMNTARFDYLVNKADFHHQYMFNSLHLNIGNNKFNNISQLTETANTDWSWSVLMTDFDNDEDADIFITNGYRRYALDNDLQLKVFEARKRYGKNIPLEVKRQLYADMPSEKLSNILYENNLNLEFEEKAKDWGLGDFSFSNGAAQGDLDNDGDLDLIVNNMDENTFLYRNRTVDSNFGNFLKVKLVGENSESFAKVKISYEGKSQIQESKRVRGYMSAHENALHFGLGKTLVIDTVSVEWLNGKTEQKYNVKTNSILTFEQKSALQTSKNVEKSKERIFKKVDASTIGIDFVHRENDYDDFSTEVLLPYKQSNLGPFISKADVNGDKRIDLFIGGAADQAGQLYLQTKNGFEKSNNPVFETDRRFEDMESVFFDFDGDNDMDLYVVSGGNEFEENSSYYTDRIYLNDGAGNFTRFQSQVLASFPKSGKTVTTIDFDKDGDADILVGNRIIPKSYPNYSPSTLYENVGGNLKDVTSEIAAELQDFGIINSILTTDIDNDGWDDFIAVGEWTTIGVFRNNQGTFSLLSKEGDVLTERGWWFSVSETDVNNDGLKDYIIGNAGLNIKFKASPEKPFKIYSNDFDNDGINDIVLSKKYQGEYVPVRGRECSSQQMPFIKEKFGTYSEFANATLTDIYGEKLKDSYENEVTEFQSVLVLNKGNGIFEKKPLPKYAQQLPLFSTVHYDIDKDGYEDCILAGNIYETEVETPRLDAVSGIVLLSNGKDGYKVQPYHDTGLYLEGNVKDLDLIDVNGHPHLLSARNNNRLTTYKLGSN</sequence>
<dbReference type="EMBL" id="VIKU02000001">
    <property type="protein sequence ID" value="NHF58248.1"/>
    <property type="molecule type" value="Genomic_DNA"/>
</dbReference>